<dbReference type="EMBL" id="CALYLK010000021">
    <property type="protein sequence ID" value="CAH8204990.1"/>
    <property type="molecule type" value="Genomic_DNA"/>
</dbReference>
<evidence type="ECO:0000313" key="2">
    <source>
        <dbReference type="Proteomes" id="UP001152658"/>
    </source>
</evidence>
<protein>
    <submittedName>
        <fullName evidence="1">Uncharacterized protein</fullName>
    </submittedName>
</protein>
<dbReference type="Proteomes" id="UP001152658">
    <property type="component" value="Unassembled WGS sequence"/>
</dbReference>
<sequence length="235" mass="27783">MMKSIINQLNNYTSNLTIEDICLLSDYDYEAFLQQYKKLLYINAMRQYWLATAKRKRSHGNIKEFKNCHKAQQIFYQKVTEEFRNATGINPSQSYGITELYDAMVERHSRFHIATTVYANDLLTAIQYARCNKDLWQRFKQELVAIGIDFKDVSQLLTALHYADETSYQEATDRMTNGFRRFYQYQVDRDFEALVLEAMSFGQIFQHCTPCFKIYNLRITFTEIYVIKGCLSQAL</sequence>
<reference evidence="1" key="1">
    <citation type="submission" date="2022-06" db="EMBL/GenBank/DDBJ databases">
        <authorList>
            <person name="Goudenege D."/>
            <person name="Le Roux F."/>
        </authorList>
    </citation>
    <scope>NUCLEOTIDE SEQUENCE</scope>
    <source>
        <strain evidence="1">12-063</strain>
    </source>
</reference>
<dbReference type="RefSeq" id="WP_161749010.1">
    <property type="nucleotide sequence ID" value="NZ_CALYLC010000044.1"/>
</dbReference>
<keyword evidence="2" id="KW-1185">Reference proteome</keyword>
<evidence type="ECO:0000313" key="1">
    <source>
        <dbReference type="EMBL" id="CAH8204990.1"/>
    </source>
</evidence>
<proteinExistence type="predicted"/>
<organism evidence="1 2">
    <name type="scientific">Vibrio aestuarianus</name>
    <dbReference type="NCBI Taxonomy" id="28171"/>
    <lineage>
        <taxon>Bacteria</taxon>
        <taxon>Pseudomonadati</taxon>
        <taxon>Pseudomonadota</taxon>
        <taxon>Gammaproteobacteria</taxon>
        <taxon>Vibrionales</taxon>
        <taxon>Vibrionaceae</taxon>
        <taxon>Vibrio</taxon>
    </lineage>
</organism>
<gene>
    <name evidence="1" type="ORF">VAE063_1190002</name>
</gene>
<name>A0ABM9FKL7_9VIBR</name>
<comment type="caution">
    <text evidence="1">The sequence shown here is derived from an EMBL/GenBank/DDBJ whole genome shotgun (WGS) entry which is preliminary data.</text>
</comment>
<accession>A0ABM9FKL7</accession>